<evidence type="ECO:0000256" key="5">
    <source>
        <dbReference type="ARBA" id="ARBA00038437"/>
    </source>
</evidence>
<keyword evidence="1 7" id="KW-0547">Nucleotide-binding</keyword>
<dbReference type="NCBIfam" id="NF008744">
    <property type="entry name" value="PRK11776.1"/>
    <property type="match status" value="1"/>
</dbReference>
<feature type="region of interest" description="Disordered" evidence="8">
    <location>
        <begin position="1"/>
        <end position="55"/>
    </location>
</feature>
<evidence type="ECO:0000313" key="13">
    <source>
        <dbReference type="Proteomes" id="UP001162135"/>
    </source>
</evidence>
<gene>
    <name evidence="12" type="ORF">CUR86_17450</name>
</gene>
<dbReference type="PROSITE" id="PS51194">
    <property type="entry name" value="HELICASE_CTER"/>
    <property type="match status" value="1"/>
</dbReference>
<dbReference type="Pfam" id="PF03880">
    <property type="entry name" value="DbpA"/>
    <property type="match status" value="1"/>
</dbReference>
<dbReference type="InterPro" id="IPR005580">
    <property type="entry name" value="DbpA/CsdA_RNA-bd_dom"/>
</dbReference>
<protein>
    <submittedName>
        <fullName evidence="12">ATP-dependent RNA helicase DbpA</fullName>
    </submittedName>
</protein>
<feature type="compositionally biased region" description="Basic and acidic residues" evidence="8">
    <location>
        <begin position="27"/>
        <end position="38"/>
    </location>
</feature>
<evidence type="ECO:0000256" key="6">
    <source>
        <dbReference type="PROSITE-ProRule" id="PRU00552"/>
    </source>
</evidence>
<dbReference type="SMART" id="SM00490">
    <property type="entry name" value="HELICc"/>
    <property type="match status" value="1"/>
</dbReference>
<feature type="short sequence motif" description="Q motif" evidence="6">
    <location>
        <begin position="47"/>
        <end position="75"/>
    </location>
</feature>
<dbReference type="GO" id="GO:0004386">
    <property type="term" value="F:helicase activity"/>
    <property type="evidence" value="ECO:0007669"/>
    <property type="project" value="UniProtKB-KW"/>
</dbReference>
<dbReference type="EMBL" id="PGFS01000001">
    <property type="protein sequence ID" value="MDH4574032.1"/>
    <property type="molecule type" value="Genomic_DNA"/>
</dbReference>
<evidence type="ECO:0000256" key="7">
    <source>
        <dbReference type="RuleBase" id="RU000492"/>
    </source>
</evidence>
<dbReference type="InterPro" id="IPR027417">
    <property type="entry name" value="P-loop_NTPase"/>
</dbReference>
<dbReference type="InterPro" id="IPR014014">
    <property type="entry name" value="RNA_helicase_DEAD_Q_motif"/>
</dbReference>
<comment type="caution">
    <text evidence="12">The sequence shown here is derived from an EMBL/GenBank/DDBJ whole genome shotgun (WGS) entry which is preliminary data.</text>
</comment>
<feature type="domain" description="DEAD-box RNA helicase Q" evidence="11">
    <location>
        <begin position="47"/>
        <end position="75"/>
    </location>
</feature>
<dbReference type="InterPro" id="IPR012677">
    <property type="entry name" value="Nucleotide-bd_a/b_plait_sf"/>
</dbReference>
<evidence type="ECO:0000256" key="3">
    <source>
        <dbReference type="ARBA" id="ARBA00022806"/>
    </source>
</evidence>
<sequence>MTWRDRGVRRLTASIPSFRPGAPAVPDTDHHQTRRGEESSSSAHPAEPFSSLPLPPTLQDNLASLGYLTMTPIQAASLPPILDGRDVIGQGKTGSGKTAAFGLGLLSALEVARFQVQALVLCPTRELADQVAEELRRLARMLANVKILSLCGGAPLGPQLNSLSHGAHVVVGTPGRIEEHLRKGSLDLSALGVLVLDEADRMLDMGFQAALYAIVAATPATRQTLLFSATYGDSVRPVAARMLREPVTVEVASTHDEQSIHQHFHQVADEPARLAALRQLLLHYRPESSVVFCNTKRETQAVADELAAMGFSAEALHGDLEQRDRDQTLIRFANKSLSVLVATDVAARGLDIDALDAVFNYQIARELEVHVHRIGRTGRAGARGVACTLLTEKEAYRLERLEAFLGERLPVEPLPGRAGAGQQPFQPRMATLQIDAGKKQKIRPGDVLGALTNGDDAIEGDQVGKIKVLDRSAYVAVERGIAKQALTTLSAGKLKGRSCRVRRIGR</sequence>
<dbReference type="Proteomes" id="UP001162135">
    <property type="component" value="Unassembled WGS sequence"/>
</dbReference>
<dbReference type="Pfam" id="PF00270">
    <property type="entry name" value="DEAD"/>
    <property type="match status" value="1"/>
</dbReference>
<feature type="domain" description="Helicase ATP-binding" evidence="9">
    <location>
        <begin position="78"/>
        <end position="249"/>
    </location>
</feature>
<proteinExistence type="inferred from homology"/>
<evidence type="ECO:0000256" key="1">
    <source>
        <dbReference type="ARBA" id="ARBA00022741"/>
    </source>
</evidence>
<dbReference type="PROSITE" id="PS00039">
    <property type="entry name" value="DEAD_ATP_HELICASE"/>
    <property type="match status" value="1"/>
</dbReference>
<dbReference type="InterPro" id="IPR000629">
    <property type="entry name" value="RNA-helicase_DEAD-box_CS"/>
</dbReference>
<evidence type="ECO:0000256" key="4">
    <source>
        <dbReference type="ARBA" id="ARBA00022840"/>
    </source>
</evidence>
<keyword evidence="3 7" id="KW-0347">Helicase</keyword>
<evidence type="ECO:0000259" key="11">
    <source>
        <dbReference type="PROSITE" id="PS51195"/>
    </source>
</evidence>
<dbReference type="PANTHER" id="PTHR47959:SF1">
    <property type="entry name" value="ATP-DEPENDENT RNA HELICASE DBPA"/>
    <property type="match status" value="1"/>
</dbReference>
<dbReference type="PROSITE" id="PS51192">
    <property type="entry name" value="HELICASE_ATP_BIND_1"/>
    <property type="match status" value="1"/>
</dbReference>
<evidence type="ECO:0000259" key="10">
    <source>
        <dbReference type="PROSITE" id="PS51194"/>
    </source>
</evidence>
<dbReference type="Gene3D" id="3.40.50.300">
    <property type="entry name" value="P-loop containing nucleotide triphosphate hydrolases"/>
    <property type="match status" value="2"/>
</dbReference>
<evidence type="ECO:0000259" key="9">
    <source>
        <dbReference type="PROSITE" id="PS51192"/>
    </source>
</evidence>
<dbReference type="InterPro" id="IPR044742">
    <property type="entry name" value="DEAD/DEAH_RhlB"/>
</dbReference>
<reference evidence="12" key="1">
    <citation type="journal article" date="2015" name="Antonie Van Leeuwenhoek">
        <title>Comparative 16S rRNA signatures and multilocus sequence analysis for the genus Salinicola and description of Salinicola acroporae sp. nov., isolated from coral Acropora digitifera.</title>
        <authorList>
            <person name="Lepcha R.T."/>
            <person name="Poddar A."/>
            <person name="Schumann P."/>
            <person name="Das S.K."/>
        </authorList>
    </citation>
    <scope>NUCLEOTIDE SEQUENCE</scope>
    <source>
        <strain evidence="12">S4-41</strain>
    </source>
</reference>
<evidence type="ECO:0000313" key="12">
    <source>
        <dbReference type="EMBL" id="MDH4574032.1"/>
    </source>
</evidence>
<dbReference type="InterPro" id="IPR001650">
    <property type="entry name" value="Helicase_C-like"/>
</dbReference>
<dbReference type="Pfam" id="PF00271">
    <property type="entry name" value="Helicase_C"/>
    <property type="match status" value="1"/>
</dbReference>
<evidence type="ECO:0000256" key="8">
    <source>
        <dbReference type="SAM" id="MobiDB-lite"/>
    </source>
</evidence>
<feature type="domain" description="Helicase C-terminal" evidence="10">
    <location>
        <begin position="276"/>
        <end position="422"/>
    </location>
</feature>
<dbReference type="SMART" id="SM00487">
    <property type="entry name" value="DEXDc"/>
    <property type="match status" value="1"/>
</dbReference>
<name>A0ABT6I974_9GAMM</name>
<dbReference type="InterPro" id="IPR014001">
    <property type="entry name" value="Helicase_ATP-bd"/>
</dbReference>
<keyword evidence="2 7" id="KW-0378">Hydrolase</keyword>
<organism evidence="12 13">
    <name type="scientific">Salinicola acroporae</name>
    <dbReference type="NCBI Taxonomy" id="1541440"/>
    <lineage>
        <taxon>Bacteria</taxon>
        <taxon>Pseudomonadati</taxon>
        <taxon>Pseudomonadota</taxon>
        <taxon>Gammaproteobacteria</taxon>
        <taxon>Oceanospirillales</taxon>
        <taxon>Halomonadaceae</taxon>
        <taxon>Salinicola</taxon>
    </lineage>
</organism>
<keyword evidence="13" id="KW-1185">Reference proteome</keyword>
<comment type="similarity">
    <text evidence="5 7">Belongs to the DEAD box helicase family.</text>
</comment>
<keyword evidence="4 7" id="KW-0067">ATP-binding</keyword>
<dbReference type="PROSITE" id="PS51195">
    <property type="entry name" value="Q_MOTIF"/>
    <property type="match status" value="1"/>
</dbReference>
<dbReference type="InterPro" id="IPR050079">
    <property type="entry name" value="DEAD_box_RNA_helicase"/>
</dbReference>
<dbReference type="InterPro" id="IPR011545">
    <property type="entry name" value="DEAD/DEAH_box_helicase_dom"/>
</dbReference>
<dbReference type="SUPFAM" id="SSF52540">
    <property type="entry name" value="P-loop containing nucleoside triphosphate hydrolases"/>
    <property type="match status" value="1"/>
</dbReference>
<accession>A0ABT6I974</accession>
<dbReference type="PANTHER" id="PTHR47959">
    <property type="entry name" value="ATP-DEPENDENT RNA HELICASE RHLE-RELATED"/>
    <property type="match status" value="1"/>
</dbReference>
<dbReference type="CDD" id="cd00268">
    <property type="entry name" value="DEADc"/>
    <property type="match status" value="1"/>
</dbReference>
<evidence type="ECO:0000256" key="2">
    <source>
        <dbReference type="ARBA" id="ARBA00022801"/>
    </source>
</evidence>
<dbReference type="CDD" id="cd18787">
    <property type="entry name" value="SF2_C_DEAD"/>
    <property type="match status" value="1"/>
</dbReference>
<dbReference type="Gene3D" id="3.30.70.330">
    <property type="match status" value="1"/>
</dbReference>
<reference evidence="12" key="2">
    <citation type="submission" date="2017-11" db="EMBL/GenBank/DDBJ databases">
        <authorList>
            <person name="Das S.K."/>
        </authorList>
    </citation>
    <scope>NUCLEOTIDE SEQUENCE</scope>
    <source>
        <strain evidence="12">S4-41</strain>
    </source>
</reference>
<feature type="compositionally biased region" description="Low complexity" evidence="8">
    <location>
        <begin position="39"/>
        <end position="51"/>
    </location>
</feature>